<keyword evidence="3" id="KW-1185">Reference proteome</keyword>
<name>A0ABS4AH65_9PROT</name>
<feature type="signal peptide" evidence="1">
    <location>
        <begin position="1"/>
        <end position="21"/>
    </location>
</feature>
<dbReference type="RefSeq" id="WP_209380636.1">
    <property type="nucleotide sequence ID" value="NZ_JAGIZB010000016.1"/>
</dbReference>
<dbReference type="EMBL" id="JAGIZB010000016">
    <property type="protein sequence ID" value="MBP0446369.1"/>
    <property type="molecule type" value="Genomic_DNA"/>
</dbReference>
<keyword evidence="1" id="KW-0732">Signal</keyword>
<proteinExistence type="predicted"/>
<feature type="chain" id="PRO_5046624288" description="DUF4412 domain-containing protein" evidence="1">
    <location>
        <begin position="22"/>
        <end position="195"/>
    </location>
</feature>
<evidence type="ECO:0008006" key="4">
    <source>
        <dbReference type="Google" id="ProtNLM"/>
    </source>
</evidence>
<gene>
    <name evidence="2" type="ORF">J8J14_16465</name>
</gene>
<evidence type="ECO:0000313" key="2">
    <source>
        <dbReference type="EMBL" id="MBP0446369.1"/>
    </source>
</evidence>
<evidence type="ECO:0000256" key="1">
    <source>
        <dbReference type="SAM" id="SignalP"/>
    </source>
</evidence>
<comment type="caution">
    <text evidence="2">The sequence shown here is derived from an EMBL/GenBank/DDBJ whole genome shotgun (WGS) entry which is preliminary data.</text>
</comment>
<dbReference type="Proteomes" id="UP000681594">
    <property type="component" value="Unassembled WGS sequence"/>
</dbReference>
<accession>A0ABS4AH65</accession>
<protein>
    <recommendedName>
        <fullName evidence="4">DUF4412 domain-containing protein</fullName>
    </recommendedName>
</protein>
<reference evidence="2 3" key="1">
    <citation type="submission" date="2021-03" db="EMBL/GenBank/DDBJ databases">
        <authorList>
            <person name="So Y."/>
        </authorList>
    </citation>
    <scope>NUCLEOTIDE SEQUENCE [LARGE SCALE GENOMIC DNA]</scope>
    <source>
        <strain evidence="2 3">SSH11</strain>
    </source>
</reference>
<evidence type="ECO:0000313" key="3">
    <source>
        <dbReference type="Proteomes" id="UP000681594"/>
    </source>
</evidence>
<sequence length="195" mass="21152">MRHALPAILVLALTPAGPAAAQEQPLPMPTRDVAVTYQVPNTRPSTDSVAWKPSEGLIRTEGRAMINRVTHLIDTRSGSVTAVVDADRSFHHLGRMASVMTQEILPVRPRQTRVKEGTDTIAGQPCTIWRIEEEGDASPEEAGHACITADGVPLRLVTGSGPRARTRYVATQVTYEAQDPARFRVPAGYQPLTGR</sequence>
<organism evidence="2 3">
    <name type="scientific">Pararoseomonas baculiformis</name>
    <dbReference type="NCBI Taxonomy" id="2820812"/>
    <lineage>
        <taxon>Bacteria</taxon>
        <taxon>Pseudomonadati</taxon>
        <taxon>Pseudomonadota</taxon>
        <taxon>Alphaproteobacteria</taxon>
        <taxon>Acetobacterales</taxon>
        <taxon>Acetobacteraceae</taxon>
        <taxon>Pararoseomonas</taxon>
    </lineage>
</organism>